<proteinExistence type="predicted"/>
<keyword evidence="1" id="KW-0175">Coiled coil</keyword>
<gene>
    <name evidence="2" type="ORF">BDD39_000463</name>
</gene>
<protein>
    <submittedName>
        <fullName evidence="2">Gas vesicle protein</fullName>
    </submittedName>
</protein>
<accession>A0A846MEY0</accession>
<keyword evidence="3" id="KW-1185">Reference proteome</keyword>
<dbReference type="EMBL" id="JAASRS010000001">
    <property type="protein sequence ID" value="NIK13953.1"/>
    <property type="molecule type" value="Genomic_DNA"/>
</dbReference>
<reference evidence="2 3" key="1">
    <citation type="submission" date="2020-03" db="EMBL/GenBank/DDBJ databases">
        <title>Genomic Encyclopedia of Archaeal and Bacterial Type Strains, Phase II (KMG-II): from individual species to whole genera.</title>
        <authorList>
            <person name="Goeker M."/>
        </authorList>
    </citation>
    <scope>NUCLEOTIDE SEQUENCE [LARGE SCALE GENOMIC DNA]</scope>
    <source>
        <strain evidence="2 3">DSM 4749</strain>
    </source>
</reference>
<organism evidence="2 3">
    <name type="scientific">Saccharococcus thermophilus</name>
    <dbReference type="NCBI Taxonomy" id="29396"/>
    <lineage>
        <taxon>Bacteria</taxon>
        <taxon>Bacillati</taxon>
        <taxon>Bacillota</taxon>
        <taxon>Bacilli</taxon>
        <taxon>Bacillales</taxon>
        <taxon>Anoxybacillaceae</taxon>
        <taxon>Saccharococcus</taxon>
    </lineage>
</organism>
<comment type="caution">
    <text evidence="2">The sequence shown here is derived from an EMBL/GenBank/DDBJ whole genome shotgun (WGS) entry which is preliminary data.</text>
</comment>
<sequence>MKRRNVWKGVVIGAAAGAAFSLLFKKEEKQDRLSFPMKLKQWRQSIEEMEEDVGFIMKKIKDIAEKTPEVIEIAKEVYNWKKDDRPRIK</sequence>
<feature type="coiled-coil region" evidence="1">
    <location>
        <begin position="39"/>
        <end position="66"/>
    </location>
</feature>
<evidence type="ECO:0000313" key="3">
    <source>
        <dbReference type="Proteomes" id="UP000532769"/>
    </source>
</evidence>
<evidence type="ECO:0000313" key="2">
    <source>
        <dbReference type="EMBL" id="NIK13953.1"/>
    </source>
</evidence>
<dbReference type="AlphaFoldDB" id="A0A846MEY0"/>
<dbReference type="Proteomes" id="UP000532769">
    <property type="component" value="Unassembled WGS sequence"/>
</dbReference>
<evidence type="ECO:0000256" key="1">
    <source>
        <dbReference type="SAM" id="Coils"/>
    </source>
</evidence>
<dbReference type="RefSeq" id="WP_166907870.1">
    <property type="nucleotide sequence ID" value="NZ_JAASRS010000001.1"/>
</dbReference>
<name>A0A846MEY0_9BACL</name>